<dbReference type="Proteomes" id="UP000656548">
    <property type="component" value="Unassembled WGS sequence"/>
</dbReference>
<comment type="caution">
    <text evidence="4">The sequence shown here is derived from an EMBL/GenBank/DDBJ whole genome shotgun (WGS) entry which is preliminary data.</text>
</comment>
<dbReference type="PANTHER" id="PTHR43018:SF2">
    <property type="entry name" value="PHOSPHO-2-DEHYDRO-3-DEOXYHEPTONATE ALDOLASE"/>
    <property type="match status" value="1"/>
</dbReference>
<dbReference type="RefSeq" id="WP_318780608.1">
    <property type="nucleotide sequence ID" value="NZ_JADBEJ010000004.1"/>
</dbReference>
<dbReference type="SUPFAM" id="SSF51569">
    <property type="entry name" value="Aldolase"/>
    <property type="match status" value="1"/>
</dbReference>
<dbReference type="InterPro" id="IPR006218">
    <property type="entry name" value="DAHP1/KDSA"/>
</dbReference>
<protein>
    <submittedName>
        <fullName evidence="4">3-deoxy-D-arabino-heptulosonate 7-phosphate (DAHP) synthase</fullName>
    </submittedName>
</protein>
<feature type="domain" description="DAHP synthetase I/KDSA" evidence="3">
    <location>
        <begin position="2"/>
        <end position="75"/>
    </location>
</feature>
<dbReference type="Pfam" id="PF00793">
    <property type="entry name" value="DAHP_synth_1"/>
    <property type="match status" value="1"/>
</dbReference>
<dbReference type="EMBL" id="JADBEJ010000004">
    <property type="protein sequence ID" value="MBE1576278.1"/>
    <property type="molecule type" value="Genomic_DNA"/>
</dbReference>
<evidence type="ECO:0000313" key="4">
    <source>
        <dbReference type="EMBL" id="MBE1576278.1"/>
    </source>
</evidence>
<keyword evidence="1" id="KW-0808">Transferase</keyword>
<reference evidence="4 5" key="1">
    <citation type="submission" date="2020-10" db="EMBL/GenBank/DDBJ databases">
        <title>Sequencing the genomes of 1000 actinobacteria strains.</title>
        <authorList>
            <person name="Klenk H.-P."/>
        </authorList>
    </citation>
    <scope>NUCLEOTIDE SEQUENCE [LARGE SCALE GENOMIC DNA]</scope>
    <source>
        <strain evidence="4 5">DSM 46661</strain>
    </source>
</reference>
<organism evidence="4 5">
    <name type="scientific">Amycolatopsis roodepoortensis</name>
    <dbReference type="NCBI Taxonomy" id="700274"/>
    <lineage>
        <taxon>Bacteria</taxon>
        <taxon>Bacillati</taxon>
        <taxon>Actinomycetota</taxon>
        <taxon>Actinomycetes</taxon>
        <taxon>Pseudonocardiales</taxon>
        <taxon>Pseudonocardiaceae</taxon>
        <taxon>Amycolatopsis</taxon>
    </lineage>
</organism>
<evidence type="ECO:0000259" key="3">
    <source>
        <dbReference type="Pfam" id="PF00793"/>
    </source>
</evidence>
<evidence type="ECO:0000256" key="1">
    <source>
        <dbReference type="ARBA" id="ARBA00022679"/>
    </source>
</evidence>
<proteinExistence type="predicted"/>
<evidence type="ECO:0000256" key="2">
    <source>
        <dbReference type="SAM" id="MobiDB-lite"/>
    </source>
</evidence>
<sequence>MLLKRGMNSTIEEWLVAAEYIAQRGCLDIVLCKRGIRTFETSTRNTLDVSAAPVVQHLSHPPVMIDSSRSDGGRRRRARGRAPASGEALCDGPQALDALGRQPMVEPCRHLRAS</sequence>
<gene>
    <name evidence="4" type="ORF">H4W30_003325</name>
</gene>
<dbReference type="PANTHER" id="PTHR43018">
    <property type="entry name" value="PHOSPHO-2-DEHYDRO-3-DEOXYHEPTONATE ALDOLASE"/>
    <property type="match status" value="1"/>
</dbReference>
<dbReference type="InterPro" id="IPR052899">
    <property type="entry name" value="Class-I_DAHP_synthase"/>
</dbReference>
<dbReference type="Gene3D" id="3.20.20.70">
    <property type="entry name" value="Aldolase class I"/>
    <property type="match status" value="1"/>
</dbReference>
<dbReference type="InterPro" id="IPR013785">
    <property type="entry name" value="Aldolase_TIM"/>
</dbReference>
<feature type="region of interest" description="Disordered" evidence="2">
    <location>
        <begin position="61"/>
        <end position="93"/>
    </location>
</feature>
<evidence type="ECO:0000313" key="5">
    <source>
        <dbReference type="Proteomes" id="UP000656548"/>
    </source>
</evidence>
<name>A0ABR9L6F3_9PSEU</name>
<keyword evidence="5" id="KW-1185">Reference proteome</keyword>
<accession>A0ABR9L6F3</accession>